<organism evidence="2 3">
    <name type="scientific">Methanobrevibacter oralis</name>
    <dbReference type="NCBI Taxonomy" id="66851"/>
    <lineage>
        <taxon>Archaea</taxon>
        <taxon>Methanobacteriati</taxon>
        <taxon>Methanobacteriota</taxon>
        <taxon>Methanomada group</taxon>
        <taxon>Methanobacteria</taxon>
        <taxon>Methanobacteriales</taxon>
        <taxon>Methanobacteriaceae</taxon>
        <taxon>Methanobrevibacter</taxon>
    </lineage>
</organism>
<evidence type="ECO:0000256" key="1">
    <source>
        <dbReference type="SAM" id="Coils"/>
    </source>
</evidence>
<dbReference type="Proteomes" id="UP000077428">
    <property type="component" value="Unassembled WGS sequence"/>
</dbReference>
<proteinExistence type="predicted"/>
<name>A0A166B763_METOA</name>
<dbReference type="RefSeq" id="WP_063720324.1">
    <property type="nucleotide sequence ID" value="NZ_LWMU01000060.1"/>
</dbReference>
<protein>
    <submittedName>
        <fullName evidence="2">Uncharacterized protein</fullName>
    </submittedName>
</protein>
<dbReference type="EMBL" id="LWMU01000060">
    <property type="protein sequence ID" value="KZX12961.1"/>
    <property type="molecule type" value="Genomic_DNA"/>
</dbReference>
<accession>A0A166B763</accession>
<dbReference type="PATRIC" id="fig|66851.6.peg.1103"/>
<comment type="caution">
    <text evidence="2">The sequence shown here is derived from an EMBL/GenBank/DDBJ whole genome shotgun (WGS) entry which is preliminary data.</text>
</comment>
<sequence length="129" mass="15648">MREIGFDHQHCTFHLLLNINEELREELKQIRKEYESNLKKQNPKLSETQIKKQSKNMINNYKIEINEYLSIFYKLFKKETYEEAIEYINFLKEKLINLSTNSSKILKEKILPRITKNTYTSLKKDTKEN</sequence>
<evidence type="ECO:0000313" key="2">
    <source>
        <dbReference type="EMBL" id="KZX12961.1"/>
    </source>
</evidence>
<evidence type="ECO:0000313" key="3">
    <source>
        <dbReference type="Proteomes" id="UP000077428"/>
    </source>
</evidence>
<reference evidence="3" key="1">
    <citation type="journal article" date="2016" name="Genome Announc.">
        <title>Draft Genome Sequences of Methanobrevibacter curvatus DSM11111, Methanobrevibacter cuticularis DSM11139, Methanobrevibacter filiformis DSM11501, and Methanobrevibacter oralis DSM7256.</title>
        <authorList>
            <person name="Poehlein A."/>
            <person name="Seedorf H."/>
        </authorList>
    </citation>
    <scope>NUCLEOTIDE SEQUENCE [LARGE SCALE GENOMIC DNA]</scope>
    <source>
        <strain evidence="3">DSM 7256 / JCM 30027 / ZR</strain>
    </source>
</reference>
<gene>
    <name evidence="2" type="ORF">MBORA_10040</name>
</gene>
<dbReference type="AlphaFoldDB" id="A0A166B763"/>
<keyword evidence="3" id="KW-1185">Reference proteome</keyword>
<feature type="coiled-coil region" evidence="1">
    <location>
        <begin position="13"/>
        <end position="40"/>
    </location>
</feature>
<keyword evidence="1" id="KW-0175">Coiled coil</keyword>
<dbReference type="OrthoDB" id="77597at2157"/>